<sequence length="1180" mass="126044">MRSWLHDAAPSALVTSTARWDTVSTVRWTLRGTLDAVPGRLRRCRPATMRQSPDVSHGASAPCSMTERTSRRGAEHHEHSRGLRGIDRARPEVAGAAGRGAQGQPDPAGADRGEEPDHREGPRAGAPGPAGLSGAGICWRTTLLGGKSQMGLSVAGGRMNDVVVHVTRSAGLIGRERQLADLREAYAIARAGEPVTVLVGGEAGIGKTRLTEEFAAEVASDGARAVVGQSVPLDGEGPAFAPLVGALRGLQAEFGADRLLELAGPGGDVLAGLVPELGVAPAAGPESRGRLYEVVTSLFERVAADRPLVVLLEDLQWADSPTRDLLRFVVRGVRDAQLMILATYRTDELHRGHPLRPVLAELDRLRQVRRIDLPRLDADEVVLQLRELLGQPPERSHVDRIVRRSEGIPFFVEELAHADDCGDLPGSLRDLLLVRVEPLSEETQRLLRLMSAAGNRVEHAVLELVAQEWTGPLETPLREAVSAGVIVVDGDGYAFRHALLREALHEDMLPGEHARMHARYARALEEHPELMPNTPTAAEVAHHWYSAHDVERAFAWSLTAADELVRSYAHATAQQLLERALELWDQVAEPERVAGRDRLDVLIRAATEAYAAAEFERTLSLVKEGLRLVDRATDPARAGWLLAHLGIVKNRLGRSGAIEALMEARELIPAEPSVQRAEALDWLATMLMLDWRFDESLEAADEAERIATVVGLDRVVASAQITRGSAWMHMGDAERALTELRRAGPAAVAEPDHLHRYYVNLSDAYTLLGRHRESVDVATEGYEHARKLGRKRTSGVVLAGNAAEPMLALGDWERAERMIERGLELVPPPNHERHMIGLQAWLALWRGDVDAAAAAVERLRTGMTRRVVLPQDSRLVARLEADVAFAQGDVERAWAAVVAEAGNHSGATVPGYDLPLAFAGAQALGARIRAAGSVAGFGPDGDWLRALVRRAAHGWPVTVWTVLADAELAGAGLVDVSMLGPDGAELAGVGVPGTDAAGVRLAGSAGPGPAMAVVDGPSGADRTVAAWDRALAALRAAEGPVHLVPYAALRLGEALVEAGERDRALDTLRQGAAAADALGAALFRGWIDAFSRRAQLPLVSGVPSAASGSGNGSGLTVREHEVLRLVAAGRSNREIGEELFISAKTASVHVSNILAKLGASGRGEAAAIAHRDGLLDTAAS</sequence>
<evidence type="ECO:0000256" key="2">
    <source>
        <dbReference type="ARBA" id="ARBA00022840"/>
    </source>
</evidence>
<dbReference type="GO" id="GO:0005737">
    <property type="term" value="C:cytoplasm"/>
    <property type="evidence" value="ECO:0007669"/>
    <property type="project" value="TreeGrafter"/>
</dbReference>
<dbReference type="GO" id="GO:0003677">
    <property type="term" value="F:DNA binding"/>
    <property type="evidence" value="ECO:0007669"/>
    <property type="project" value="InterPro"/>
</dbReference>
<evidence type="ECO:0000259" key="4">
    <source>
        <dbReference type="PROSITE" id="PS50043"/>
    </source>
</evidence>
<proteinExistence type="predicted"/>
<comment type="caution">
    <text evidence="5">The sequence shown here is derived from an EMBL/GenBank/DDBJ whole genome shotgun (WGS) entry which is preliminary data.</text>
</comment>
<dbReference type="SUPFAM" id="SSF52540">
    <property type="entry name" value="P-loop containing nucleoside triphosphate hydrolases"/>
    <property type="match status" value="1"/>
</dbReference>
<dbReference type="GO" id="GO:0006355">
    <property type="term" value="P:regulation of DNA-templated transcription"/>
    <property type="evidence" value="ECO:0007669"/>
    <property type="project" value="InterPro"/>
</dbReference>
<dbReference type="InterPro" id="IPR027417">
    <property type="entry name" value="P-loop_NTPase"/>
</dbReference>
<protein>
    <recommendedName>
        <fullName evidence="4">HTH luxR-type domain-containing protein</fullName>
    </recommendedName>
</protein>
<feature type="region of interest" description="Disordered" evidence="3">
    <location>
        <begin position="44"/>
        <end position="132"/>
    </location>
</feature>
<dbReference type="InterPro" id="IPR016032">
    <property type="entry name" value="Sig_transdc_resp-reg_C-effctor"/>
</dbReference>
<dbReference type="CDD" id="cd06170">
    <property type="entry name" value="LuxR_C_like"/>
    <property type="match status" value="1"/>
</dbReference>
<dbReference type="PANTHER" id="PTHR16305:SF35">
    <property type="entry name" value="TRANSCRIPTIONAL ACTIVATOR DOMAIN"/>
    <property type="match status" value="1"/>
</dbReference>
<dbReference type="SUPFAM" id="SSF46894">
    <property type="entry name" value="C-terminal effector domain of the bipartite response regulators"/>
    <property type="match status" value="1"/>
</dbReference>
<dbReference type="InterPro" id="IPR000792">
    <property type="entry name" value="Tscrpt_reg_LuxR_C"/>
</dbReference>
<dbReference type="InterPro" id="IPR036388">
    <property type="entry name" value="WH-like_DNA-bd_sf"/>
</dbReference>
<dbReference type="Pfam" id="PF00196">
    <property type="entry name" value="GerE"/>
    <property type="match status" value="1"/>
</dbReference>
<accession>A0A2W2CZV5</accession>
<keyword evidence="6" id="KW-1185">Reference proteome</keyword>
<dbReference type="GO" id="GO:0004016">
    <property type="term" value="F:adenylate cyclase activity"/>
    <property type="evidence" value="ECO:0007669"/>
    <property type="project" value="TreeGrafter"/>
</dbReference>
<dbReference type="Gene3D" id="1.25.40.10">
    <property type="entry name" value="Tetratricopeptide repeat domain"/>
    <property type="match status" value="1"/>
</dbReference>
<feature type="domain" description="HTH luxR-type" evidence="4">
    <location>
        <begin position="1108"/>
        <end position="1173"/>
    </location>
</feature>
<evidence type="ECO:0000256" key="1">
    <source>
        <dbReference type="ARBA" id="ARBA00022741"/>
    </source>
</evidence>
<gene>
    <name evidence="5" type="ORF">C1I92_03865</name>
</gene>
<evidence type="ECO:0000313" key="5">
    <source>
        <dbReference type="EMBL" id="PZF85763.1"/>
    </source>
</evidence>
<reference evidence="5 6" key="1">
    <citation type="submission" date="2018-01" db="EMBL/GenBank/DDBJ databases">
        <title>Draft genome sequence of Jiangella sp. GTF31.</title>
        <authorList>
            <person name="Sahin N."/>
            <person name="Ay H."/>
            <person name="Saygin H."/>
        </authorList>
    </citation>
    <scope>NUCLEOTIDE SEQUENCE [LARGE SCALE GENOMIC DNA]</scope>
    <source>
        <strain evidence="5 6">GTF31</strain>
    </source>
</reference>
<dbReference type="InterPro" id="IPR011990">
    <property type="entry name" value="TPR-like_helical_dom_sf"/>
</dbReference>
<dbReference type="EMBL" id="POTW01000006">
    <property type="protein sequence ID" value="PZF85763.1"/>
    <property type="molecule type" value="Genomic_DNA"/>
</dbReference>
<evidence type="ECO:0000256" key="3">
    <source>
        <dbReference type="SAM" id="MobiDB-lite"/>
    </source>
</evidence>
<feature type="compositionally biased region" description="Basic and acidic residues" evidence="3">
    <location>
        <begin position="68"/>
        <end position="91"/>
    </location>
</feature>
<feature type="compositionally biased region" description="Low complexity" evidence="3">
    <location>
        <begin position="123"/>
        <end position="132"/>
    </location>
</feature>
<dbReference type="GO" id="GO:0005524">
    <property type="term" value="F:ATP binding"/>
    <property type="evidence" value="ECO:0007669"/>
    <property type="project" value="UniProtKB-KW"/>
</dbReference>
<dbReference type="AlphaFoldDB" id="A0A2W2CZV5"/>
<evidence type="ECO:0000313" key="6">
    <source>
        <dbReference type="Proteomes" id="UP000248764"/>
    </source>
</evidence>
<dbReference type="PROSITE" id="PS50043">
    <property type="entry name" value="HTH_LUXR_2"/>
    <property type="match status" value="1"/>
</dbReference>
<name>A0A2W2CZV5_9ACTN</name>
<dbReference type="PRINTS" id="PR00038">
    <property type="entry name" value="HTHLUXR"/>
</dbReference>
<dbReference type="SUPFAM" id="SSF48452">
    <property type="entry name" value="TPR-like"/>
    <property type="match status" value="1"/>
</dbReference>
<feature type="compositionally biased region" description="Basic and acidic residues" evidence="3">
    <location>
        <begin position="109"/>
        <end position="122"/>
    </location>
</feature>
<dbReference type="Proteomes" id="UP000248764">
    <property type="component" value="Unassembled WGS sequence"/>
</dbReference>
<keyword evidence="1" id="KW-0547">Nucleotide-binding</keyword>
<organism evidence="5 6">
    <name type="scientific">Jiangella anatolica</name>
    <dbReference type="NCBI Taxonomy" id="2670374"/>
    <lineage>
        <taxon>Bacteria</taxon>
        <taxon>Bacillati</taxon>
        <taxon>Actinomycetota</taxon>
        <taxon>Actinomycetes</taxon>
        <taxon>Jiangellales</taxon>
        <taxon>Jiangellaceae</taxon>
        <taxon>Jiangella</taxon>
    </lineage>
</organism>
<dbReference type="InterPro" id="IPR041664">
    <property type="entry name" value="AAA_16"/>
</dbReference>
<dbReference type="Pfam" id="PF13191">
    <property type="entry name" value="AAA_16"/>
    <property type="match status" value="1"/>
</dbReference>
<dbReference type="PANTHER" id="PTHR16305">
    <property type="entry name" value="TESTICULAR SOLUBLE ADENYLYL CYCLASE"/>
    <property type="match status" value="1"/>
</dbReference>
<keyword evidence="2" id="KW-0067">ATP-binding</keyword>
<dbReference type="Gene3D" id="1.10.10.10">
    <property type="entry name" value="Winged helix-like DNA-binding domain superfamily/Winged helix DNA-binding domain"/>
    <property type="match status" value="1"/>
</dbReference>
<dbReference type="SMART" id="SM00421">
    <property type="entry name" value="HTH_LUXR"/>
    <property type="match status" value="1"/>
</dbReference>